<feature type="region of interest" description="Disordered" evidence="1">
    <location>
        <begin position="1"/>
        <end position="21"/>
    </location>
</feature>
<dbReference type="AlphaFoldDB" id="A0A6M3LXH5"/>
<gene>
    <name evidence="2" type="ORF">MM171A00707_0004</name>
</gene>
<organism evidence="2">
    <name type="scientific">viral metagenome</name>
    <dbReference type="NCBI Taxonomy" id="1070528"/>
    <lineage>
        <taxon>unclassified sequences</taxon>
        <taxon>metagenomes</taxon>
        <taxon>organismal metagenomes</taxon>
    </lineage>
</organism>
<protein>
    <submittedName>
        <fullName evidence="2">Uncharacterized protein</fullName>
    </submittedName>
</protein>
<name>A0A6M3LXH5_9ZZZZ</name>
<dbReference type="EMBL" id="MT143680">
    <property type="protein sequence ID" value="QJB00071.1"/>
    <property type="molecule type" value="Genomic_DNA"/>
</dbReference>
<reference evidence="2" key="1">
    <citation type="submission" date="2020-03" db="EMBL/GenBank/DDBJ databases">
        <title>The deep terrestrial virosphere.</title>
        <authorList>
            <person name="Holmfeldt K."/>
            <person name="Nilsson E."/>
            <person name="Simone D."/>
            <person name="Lopez-Fernandez M."/>
            <person name="Wu X."/>
            <person name="de Brujin I."/>
            <person name="Lundin D."/>
            <person name="Andersson A."/>
            <person name="Bertilsson S."/>
            <person name="Dopson M."/>
        </authorList>
    </citation>
    <scope>NUCLEOTIDE SEQUENCE</scope>
    <source>
        <strain evidence="2">MM171A00707</strain>
    </source>
</reference>
<proteinExistence type="predicted"/>
<sequence length="50" mass="5574">MGGSMPETHGQEKPKKPRYLSGDEIARMFGGLSVLEDENITVKKEEVEKP</sequence>
<evidence type="ECO:0000256" key="1">
    <source>
        <dbReference type="SAM" id="MobiDB-lite"/>
    </source>
</evidence>
<accession>A0A6M3LXH5</accession>
<evidence type="ECO:0000313" key="2">
    <source>
        <dbReference type="EMBL" id="QJB00071.1"/>
    </source>
</evidence>